<accession>A0A8H2VHP4</accession>
<dbReference type="SUPFAM" id="SSF81296">
    <property type="entry name" value="E set domains"/>
    <property type="match status" value="1"/>
</dbReference>
<dbReference type="GeneID" id="64858798"/>
<dbReference type="OrthoDB" id="5873279at2759"/>
<proteinExistence type="predicted"/>
<comment type="caution">
    <text evidence="1">The sequence shown here is derived from an EMBL/GenBank/DDBJ whole genome shotgun (WGS) entry which is preliminary data.</text>
</comment>
<dbReference type="CDD" id="cd02859">
    <property type="entry name" value="E_set_AMPKbeta_like_N"/>
    <property type="match status" value="1"/>
</dbReference>
<name>A0A8H2VHP4_9SACH</name>
<dbReference type="RefSeq" id="XP_041407584.1">
    <property type="nucleotide sequence ID" value="XM_041551650.1"/>
</dbReference>
<dbReference type="Gene3D" id="2.60.40.10">
    <property type="entry name" value="Immunoglobulins"/>
    <property type="match status" value="1"/>
</dbReference>
<sequence>MSDSVLLQIPISVLQEKLKGIHNLENDRPPIMVAGEFNDWKHDNLNFQLQVNDDDTLYFIKLPKVQGKTNFSFKLYIPDVIWFTVPYIDTIIDETGNVNNVIHYEALQIKNGDNSSIIASVDDYVEITSFSELSSAEEIQNRGSESPNQITDSIYGSTIDDYYNLDGTPQNSVVYSISQSSRFLGSSQTLSGVQAFTQRVKKYFNK</sequence>
<evidence type="ECO:0000313" key="1">
    <source>
        <dbReference type="EMBL" id="CAB4255740.1"/>
    </source>
</evidence>
<evidence type="ECO:0000313" key="2">
    <source>
        <dbReference type="Proteomes" id="UP000644660"/>
    </source>
</evidence>
<keyword evidence="2" id="KW-1185">Reference proteome</keyword>
<dbReference type="InterPro" id="IPR013783">
    <property type="entry name" value="Ig-like_fold"/>
</dbReference>
<gene>
    <name evidence="1" type="ORF">KABA2_07S03388</name>
</gene>
<dbReference type="InterPro" id="IPR014756">
    <property type="entry name" value="Ig_E-set"/>
</dbReference>
<dbReference type="EMBL" id="CAEFZW010000007">
    <property type="protein sequence ID" value="CAB4255740.1"/>
    <property type="molecule type" value="Genomic_DNA"/>
</dbReference>
<protein>
    <recommendedName>
        <fullName evidence="3">AMP-activated protein kinase glycogen-binding domain-containing protein</fullName>
    </recommendedName>
</protein>
<evidence type="ECO:0008006" key="3">
    <source>
        <dbReference type="Google" id="ProtNLM"/>
    </source>
</evidence>
<dbReference type="Proteomes" id="UP000644660">
    <property type="component" value="Unassembled WGS sequence"/>
</dbReference>
<dbReference type="AlphaFoldDB" id="A0A8H2VHP4"/>
<organism evidence="1 2">
    <name type="scientific">Maudiozyma barnettii</name>
    <dbReference type="NCBI Taxonomy" id="61262"/>
    <lineage>
        <taxon>Eukaryota</taxon>
        <taxon>Fungi</taxon>
        <taxon>Dikarya</taxon>
        <taxon>Ascomycota</taxon>
        <taxon>Saccharomycotina</taxon>
        <taxon>Saccharomycetes</taxon>
        <taxon>Saccharomycetales</taxon>
        <taxon>Saccharomycetaceae</taxon>
        <taxon>Maudiozyma</taxon>
    </lineage>
</organism>
<reference evidence="1 2" key="1">
    <citation type="submission" date="2020-05" db="EMBL/GenBank/DDBJ databases">
        <authorList>
            <person name="Casaregola S."/>
            <person name="Devillers H."/>
            <person name="Grondin C."/>
        </authorList>
    </citation>
    <scope>NUCLEOTIDE SEQUENCE [LARGE SCALE GENOMIC DNA]</scope>
    <source>
        <strain evidence="1 2">CLIB 1767</strain>
    </source>
</reference>